<gene>
    <name evidence="1" type="ORF">BEN47_16285</name>
</gene>
<proteinExistence type="predicted"/>
<organism evidence="1 2">
    <name type="scientific">Hymenobacter lapidarius</name>
    <dbReference type="NCBI Taxonomy" id="1908237"/>
    <lineage>
        <taxon>Bacteria</taxon>
        <taxon>Pseudomonadati</taxon>
        <taxon>Bacteroidota</taxon>
        <taxon>Cytophagia</taxon>
        <taxon>Cytophagales</taxon>
        <taxon>Hymenobacteraceae</taxon>
        <taxon>Hymenobacter</taxon>
    </lineage>
</organism>
<reference evidence="1 2" key="1">
    <citation type="submission" date="2016-08" db="EMBL/GenBank/DDBJ databases">
        <title>Hymenobacter coccineus sp. nov., Hymenobacter lapidarius sp. nov. and Hymenobacter glacialis sp. nov., isolated from Antarctic soil.</title>
        <authorList>
            <person name="Sedlacek I."/>
            <person name="Kralova S."/>
            <person name="Kyrova K."/>
            <person name="Maslanova I."/>
            <person name="Stankova E."/>
            <person name="Vrbovska V."/>
            <person name="Nemec M."/>
            <person name="Bartak M."/>
            <person name="Svec P."/>
            <person name="Busse H.-J."/>
            <person name="Pantucek R."/>
        </authorList>
    </citation>
    <scope>NUCLEOTIDE SEQUENCE [LARGE SCALE GENOMIC DNA]</scope>
    <source>
        <strain evidence="1 2">CCM 8643</strain>
    </source>
</reference>
<dbReference type="Proteomes" id="UP000176294">
    <property type="component" value="Unassembled WGS sequence"/>
</dbReference>
<dbReference type="AlphaFoldDB" id="A0A1G1T0Q1"/>
<evidence type="ECO:0000313" key="2">
    <source>
        <dbReference type="Proteomes" id="UP000176294"/>
    </source>
</evidence>
<protein>
    <submittedName>
        <fullName evidence="1">Uncharacterized protein</fullName>
    </submittedName>
</protein>
<comment type="caution">
    <text evidence="1">The sequence shown here is derived from an EMBL/GenBank/DDBJ whole genome shotgun (WGS) entry which is preliminary data.</text>
</comment>
<accession>A0A1G1T0Q1</accession>
<keyword evidence="2" id="KW-1185">Reference proteome</keyword>
<dbReference type="STRING" id="1908237.BEN47_16285"/>
<evidence type="ECO:0000313" key="1">
    <source>
        <dbReference type="EMBL" id="OGX84453.1"/>
    </source>
</evidence>
<sequence length="195" mass="22031">MEKKFDILLKKDLKVWPEFIELTERRNLLVHTGGIVSSQYIKNCKEHGVSLNEDIKPGKQLFINAEYVTKAYECIFEIGVKLAHVLWRKVNPTTRSDADNNLNNIAYELIGEGKYKLAACLLDLATSPVFKKDSAESIKRMLTINKAQAYKWMGDSNKANATLTAEDWSATRDDFKLAVAVLTDDFAEAVRMAVV</sequence>
<dbReference type="EMBL" id="MDZB01000119">
    <property type="protein sequence ID" value="OGX84453.1"/>
    <property type="molecule type" value="Genomic_DNA"/>
</dbReference>
<name>A0A1G1T0Q1_9BACT</name>